<dbReference type="InterPro" id="IPR024320">
    <property type="entry name" value="LPG_synthase_C"/>
</dbReference>
<dbReference type="GO" id="GO:0050071">
    <property type="term" value="F:phosphatidylglycerol lysyltransferase activity"/>
    <property type="evidence" value="ECO:0007669"/>
    <property type="project" value="UniProtKB-EC"/>
</dbReference>
<dbReference type="InterPro" id="IPR022791">
    <property type="entry name" value="L-PG_synthase/AglD"/>
</dbReference>
<feature type="transmembrane region" description="Helical" evidence="14">
    <location>
        <begin position="417"/>
        <end position="443"/>
    </location>
</feature>
<dbReference type="AlphaFoldDB" id="A0A6N7XVX9"/>
<dbReference type="EMBL" id="VUNQ01000006">
    <property type="protein sequence ID" value="MSU00694.1"/>
    <property type="molecule type" value="Genomic_DNA"/>
</dbReference>
<keyword evidence="5" id="KW-1003">Cell membrane</keyword>
<evidence type="ECO:0000259" key="15">
    <source>
        <dbReference type="Pfam" id="PF09924"/>
    </source>
</evidence>
<keyword evidence="10 14" id="KW-0472">Membrane</keyword>
<evidence type="ECO:0000256" key="2">
    <source>
        <dbReference type="ARBA" id="ARBA00008627"/>
    </source>
</evidence>
<proteinExistence type="inferred from homology"/>
<dbReference type="Proteomes" id="UP000469523">
    <property type="component" value="Unassembled WGS sequence"/>
</dbReference>
<comment type="subcellular location">
    <subcellularLocation>
        <location evidence="1 14">Cell membrane</location>
        <topology evidence="1 14">Multi-pass membrane protein</topology>
    </subcellularLocation>
</comment>
<evidence type="ECO:0000256" key="14">
    <source>
        <dbReference type="RuleBase" id="RU363042"/>
    </source>
</evidence>
<feature type="transmembrane region" description="Helical" evidence="14">
    <location>
        <begin position="136"/>
        <end position="157"/>
    </location>
</feature>
<evidence type="ECO:0000256" key="11">
    <source>
        <dbReference type="ARBA" id="ARBA00023251"/>
    </source>
</evidence>
<evidence type="ECO:0000256" key="3">
    <source>
        <dbReference type="ARBA" id="ARBA00012014"/>
    </source>
</evidence>
<dbReference type="GO" id="GO:0055091">
    <property type="term" value="P:phospholipid homeostasis"/>
    <property type="evidence" value="ECO:0007669"/>
    <property type="project" value="TreeGrafter"/>
</dbReference>
<keyword evidence="11 14" id="KW-0046">Antibiotic resistance</keyword>
<evidence type="ECO:0000256" key="1">
    <source>
        <dbReference type="ARBA" id="ARBA00004651"/>
    </source>
</evidence>
<feature type="transmembrane region" description="Helical" evidence="14">
    <location>
        <begin position="463"/>
        <end position="483"/>
    </location>
</feature>
<dbReference type="GO" id="GO:0046677">
    <property type="term" value="P:response to antibiotic"/>
    <property type="evidence" value="ECO:0007669"/>
    <property type="project" value="UniProtKB-KW"/>
</dbReference>
<keyword evidence="9 14" id="KW-0443">Lipid metabolism</keyword>
<name>A0A6N7XVX9_9FIRM</name>
<organism evidence="16 17">
    <name type="scientific">Tissierella pigra</name>
    <dbReference type="NCBI Taxonomy" id="2607614"/>
    <lineage>
        <taxon>Bacteria</taxon>
        <taxon>Bacillati</taxon>
        <taxon>Bacillota</taxon>
        <taxon>Tissierellia</taxon>
        <taxon>Tissierellales</taxon>
        <taxon>Tissierellaceae</taxon>
        <taxon>Tissierella</taxon>
    </lineage>
</organism>
<protein>
    <recommendedName>
        <fullName evidence="4 14">Phosphatidylglycerol lysyltransferase</fullName>
        <ecNumber evidence="3 14">2.3.2.3</ecNumber>
    </recommendedName>
    <alternativeName>
        <fullName evidence="12 14">Lysylphosphatidylglycerol synthase</fullName>
    </alternativeName>
</protein>
<keyword evidence="8 14" id="KW-1133">Transmembrane helix</keyword>
<comment type="catalytic activity">
    <reaction evidence="13 14">
        <text>L-lysyl-tRNA(Lys) + a 1,2-diacyl-sn-glycero-3-phospho-(1'-sn-glycerol) = a 1,2-diacyl-sn-glycero-3-phospho-1'-(3'-O-L-lysyl)-sn-glycerol + tRNA(Lys)</text>
        <dbReference type="Rhea" id="RHEA:10668"/>
        <dbReference type="Rhea" id="RHEA-COMP:9696"/>
        <dbReference type="Rhea" id="RHEA-COMP:9697"/>
        <dbReference type="ChEBI" id="CHEBI:64716"/>
        <dbReference type="ChEBI" id="CHEBI:75792"/>
        <dbReference type="ChEBI" id="CHEBI:78442"/>
        <dbReference type="ChEBI" id="CHEBI:78529"/>
        <dbReference type="EC" id="2.3.2.3"/>
    </reaction>
</comment>
<accession>A0A6N7XVX9</accession>
<feature type="transmembrane region" description="Helical" evidence="14">
    <location>
        <begin position="342"/>
        <end position="365"/>
    </location>
</feature>
<reference evidence="16 17" key="1">
    <citation type="submission" date="2019-09" db="EMBL/GenBank/DDBJ databases">
        <title>In-depth cultivation of the pig gut microbiome towards novel bacterial diversity and tailored functional studies.</title>
        <authorList>
            <person name="Wylensek D."/>
            <person name="Hitch T.C.A."/>
            <person name="Clavel T."/>
        </authorList>
    </citation>
    <scope>NUCLEOTIDE SEQUENCE [LARGE SCALE GENOMIC DNA]</scope>
    <source>
        <strain evidence="16 17">WCA3-693-APC-4?</strain>
    </source>
</reference>
<feature type="transmembrane region" description="Helical" evidence="14">
    <location>
        <begin position="244"/>
        <end position="274"/>
    </location>
</feature>
<evidence type="ECO:0000256" key="9">
    <source>
        <dbReference type="ARBA" id="ARBA00023098"/>
    </source>
</evidence>
<gene>
    <name evidence="14 16" type="primary">mprF</name>
    <name evidence="16" type="ORF">FYJ83_04325</name>
</gene>
<sequence length="863" mass="99938">MEEYMETLKLLLKKNGAKISRIIFIMIMTVVIITGGIRELKSIDFAKTISIIREFPMPLIFIFTILGVLAVSSMSLYDFAIIEYLNFNIKKTTIFSITFVANTINNISGLGGLAGASIRSLLFKKSANNKEDIIDYNLLLVPSTGIGLSLMMIIALFKYQYINSLLEKYRWMIIAIIAFMIYFVIYFFIDKIFNILKKNSREVDNNRIILRVRLLFLSFVEWMIAFTLFFVIVRQFSQEVNLDIVFIIFTLGSIAGILSLLPGGVGSFDLVVLLGFQYYGVGTENVLAILILYRVFYYIMPLLIGINLTLIIQSQSEDELNKFIDFSKVTDFINKTSSITNLLLSILILASGVTLLLSALAPGAIERIKIASRLLSFPILQLSRQLTICIGILLIVISREIRMKVKRSYKITMWLLFFGAIFAMIKGFAYEEATFLILVLIILKMSKHSFYRRSLPIDWFKAIMTLILSFIGLLAYVKMSHIILRDFIRIEYFKSLITKGISWPIPSGVIAYGLLIIFVIYYELTKERITNNDRYEGVDEERVNKFLQEYDGNFLTHLIFLKDKHLFWSKDNKVLIQYEISHGLAVVLGDPIGDAKYFGEALTEFQDFIDEYGYKSVFYQTSERLLPFYHDHGYYFFKLGETGLVELDNFDINSSKSRDFRNILRRFEKDGFTFETYYENSIDENLFLDLKKVSDEWLAHREEMGFSLGWFNKEYLDKSKIGVIKNRETGEIIAFASLSPSYDDKTVSIDLMRFRKEVPNNTMTFLILNLILTFKDDNYKIFNLGMAPLSNVGIAQNAHIQERIAHLVFKYGKHFYSFDGLRKYKNKFDPRWEGKYLVYEDLILLPSSLIEVTWLIHSKKNKS</sequence>
<feature type="domain" description="Phosphatidylglycerol lysyltransferase C-terminal" evidence="15">
    <location>
        <begin position="546"/>
        <end position="839"/>
    </location>
</feature>
<feature type="transmembrane region" description="Helical" evidence="14">
    <location>
        <begin position="20"/>
        <end position="38"/>
    </location>
</feature>
<feature type="transmembrane region" description="Helical" evidence="14">
    <location>
        <begin position="503"/>
        <end position="524"/>
    </location>
</feature>
<dbReference type="InterPro" id="IPR016181">
    <property type="entry name" value="Acyl_CoA_acyltransferase"/>
</dbReference>
<feature type="transmembrane region" description="Helical" evidence="14">
    <location>
        <begin position="377"/>
        <end position="397"/>
    </location>
</feature>
<keyword evidence="6 14" id="KW-0808">Transferase</keyword>
<feature type="transmembrane region" description="Helical" evidence="14">
    <location>
        <begin position="94"/>
        <end position="116"/>
    </location>
</feature>
<dbReference type="InterPro" id="IPR051211">
    <property type="entry name" value="PG_lysyltransferase"/>
</dbReference>
<dbReference type="EC" id="2.3.2.3" evidence="3 14"/>
<evidence type="ECO:0000256" key="5">
    <source>
        <dbReference type="ARBA" id="ARBA00022475"/>
    </source>
</evidence>
<evidence type="ECO:0000256" key="13">
    <source>
        <dbReference type="ARBA" id="ARBA00047540"/>
    </source>
</evidence>
<dbReference type="NCBIfam" id="NF033480">
    <property type="entry name" value="bifunc_MprF"/>
    <property type="match status" value="1"/>
</dbReference>
<feature type="transmembrane region" description="Helical" evidence="14">
    <location>
        <begin position="210"/>
        <end position="232"/>
    </location>
</feature>
<dbReference type="GO" id="GO:0006629">
    <property type="term" value="P:lipid metabolic process"/>
    <property type="evidence" value="ECO:0007669"/>
    <property type="project" value="UniProtKB-KW"/>
</dbReference>
<dbReference type="NCBIfam" id="TIGR00374">
    <property type="entry name" value="flippase-like domain"/>
    <property type="match status" value="1"/>
</dbReference>
<keyword evidence="17" id="KW-1185">Reference proteome</keyword>
<dbReference type="PANTHER" id="PTHR34697:SF2">
    <property type="entry name" value="PHOSPHATIDYLGLYCEROL LYSYLTRANSFERASE"/>
    <property type="match status" value="1"/>
</dbReference>
<dbReference type="Pfam" id="PF09924">
    <property type="entry name" value="LPG_synthase_C"/>
    <property type="match status" value="1"/>
</dbReference>
<feature type="transmembrane region" description="Helical" evidence="14">
    <location>
        <begin position="59"/>
        <end position="82"/>
    </location>
</feature>
<evidence type="ECO:0000256" key="6">
    <source>
        <dbReference type="ARBA" id="ARBA00022679"/>
    </source>
</evidence>
<dbReference type="SUPFAM" id="SSF55729">
    <property type="entry name" value="Acyl-CoA N-acyltransferases (Nat)"/>
    <property type="match status" value="1"/>
</dbReference>
<keyword evidence="7 14" id="KW-0812">Transmembrane</keyword>
<evidence type="ECO:0000256" key="7">
    <source>
        <dbReference type="ARBA" id="ARBA00022692"/>
    </source>
</evidence>
<feature type="transmembrane region" description="Helical" evidence="14">
    <location>
        <begin position="169"/>
        <end position="189"/>
    </location>
</feature>
<evidence type="ECO:0000313" key="16">
    <source>
        <dbReference type="EMBL" id="MSU00694.1"/>
    </source>
</evidence>
<comment type="caution">
    <text evidence="16">The sequence shown here is derived from an EMBL/GenBank/DDBJ whole genome shotgun (WGS) entry which is preliminary data.</text>
</comment>
<evidence type="ECO:0000256" key="8">
    <source>
        <dbReference type="ARBA" id="ARBA00022989"/>
    </source>
</evidence>
<evidence type="ECO:0000256" key="10">
    <source>
        <dbReference type="ARBA" id="ARBA00023136"/>
    </source>
</evidence>
<dbReference type="GO" id="GO:0005886">
    <property type="term" value="C:plasma membrane"/>
    <property type="evidence" value="ECO:0007669"/>
    <property type="project" value="UniProtKB-SubCell"/>
</dbReference>
<dbReference type="Pfam" id="PF03706">
    <property type="entry name" value="LPG_synthase_TM"/>
    <property type="match status" value="1"/>
</dbReference>
<evidence type="ECO:0000256" key="4">
    <source>
        <dbReference type="ARBA" id="ARBA00021546"/>
    </source>
</evidence>
<comment type="similarity">
    <text evidence="2 14">Belongs to the LPG synthase family.</text>
</comment>
<evidence type="ECO:0000313" key="17">
    <source>
        <dbReference type="Proteomes" id="UP000469523"/>
    </source>
</evidence>
<dbReference type="PANTHER" id="PTHR34697">
    <property type="entry name" value="PHOSPHATIDYLGLYCEROL LYSYLTRANSFERASE"/>
    <property type="match status" value="1"/>
</dbReference>
<comment type="function">
    <text evidence="14">Catalyzes the transfer of a lysyl group from L-lysyl-tRNA(Lys) to membrane-bound phosphatidylglycerol (PG), which produces lysylphosphatidylglycerol (LPG), a major component of the bacterial membrane with a positive net charge. LPG synthesis contributes to bacterial virulence as it is involved in the resistance mechanism against cationic antimicrobial peptides (CAMP) produces by the host's immune system (defensins, cathelicidins) and by the competing microorganisms.</text>
</comment>
<evidence type="ECO:0000256" key="12">
    <source>
        <dbReference type="ARBA" id="ARBA00031899"/>
    </source>
</evidence>
<feature type="transmembrane region" description="Helical" evidence="14">
    <location>
        <begin position="286"/>
        <end position="312"/>
    </location>
</feature>